<dbReference type="eggNOG" id="COG2066">
    <property type="taxonomic scope" value="Bacteria"/>
</dbReference>
<evidence type="ECO:0000256" key="5">
    <source>
        <dbReference type="HAMAP-Rule" id="MF_00313"/>
    </source>
</evidence>
<gene>
    <name evidence="5" type="primary">glsA</name>
    <name evidence="6" type="ordered locus">Msil_1407</name>
</gene>
<dbReference type="HAMAP" id="MF_00313">
    <property type="entry name" value="Glutaminase"/>
    <property type="match status" value="1"/>
</dbReference>
<feature type="binding site" evidence="5">
    <location>
        <position position="83"/>
    </location>
    <ligand>
        <name>substrate</name>
    </ligand>
</feature>
<evidence type="ECO:0000313" key="7">
    <source>
        <dbReference type="Proteomes" id="UP000002257"/>
    </source>
</evidence>
<dbReference type="Proteomes" id="UP000002257">
    <property type="component" value="Chromosome"/>
</dbReference>
<accession>B8ESN7</accession>
<keyword evidence="7" id="KW-1185">Reference proteome</keyword>
<dbReference type="GO" id="GO:0006543">
    <property type="term" value="P:L-glutamine catabolic process"/>
    <property type="evidence" value="ECO:0007669"/>
    <property type="project" value="TreeGrafter"/>
</dbReference>
<dbReference type="RefSeq" id="WP_012590442.1">
    <property type="nucleotide sequence ID" value="NC_011666.1"/>
</dbReference>
<dbReference type="InterPro" id="IPR012338">
    <property type="entry name" value="Beta-lactam/transpept-like"/>
</dbReference>
<name>B8ESN7_METSB</name>
<dbReference type="KEGG" id="msl:Msil_1407"/>
<comment type="subunit">
    <text evidence="5">Homotetramer.</text>
</comment>
<dbReference type="EC" id="3.5.1.2" evidence="2 5"/>
<dbReference type="GO" id="GO:0004359">
    <property type="term" value="F:glutaminase activity"/>
    <property type="evidence" value="ECO:0007669"/>
    <property type="project" value="UniProtKB-UniRule"/>
</dbReference>
<protein>
    <recommendedName>
        <fullName evidence="2 5">Glutaminase</fullName>
        <ecNumber evidence="2 5">3.5.1.2</ecNumber>
    </recommendedName>
</protein>
<comment type="similarity">
    <text evidence="1 5">Belongs to the glutaminase family.</text>
</comment>
<dbReference type="GO" id="GO:0006537">
    <property type="term" value="P:glutamate biosynthetic process"/>
    <property type="evidence" value="ECO:0007669"/>
    <property type="project" value="TreeGrafter"/>
</dbReference>
<proteinExistence type="inferred from homology"/>
<dbReference type="OrthoDB" id="9788822at2"/>
<dbReference type="AlphaFoldDB" id="B8ESN7"/>
<dbReference type="Pfam" id="PF04960">
    <property type="entry name" value="Glutaminase"/>
    <property type="match status" value="1"/>
</dbReference>
<evidence type="ECO:0000256" key="1">
    <source>
        <dbReference type="ARBA" id="ARBA00011076"/>
    </source>
</evidence>
<keyword evidence="5" id="KW-0007">Acetylation</keyword>
<dbReference type="SUPFAM" id="SSF56601">
    <property type="entry name" value="beta-lactamase/transpeptidase-like"/>
    <property type="match status" value="1"/>
</dbReference>
<dbReference type="EMBL" id="CP001280">
    <property type="protein sequence ID" value="ACK50372.1"/>
    <property type="molecule type" value="Genomic_DNA"/>
</dbReference>
<dbReference type="STRING" id="395965.Msil_1407"/>
<feature type="binding site" evidence="5">
    <location>
        <position position="185"/>
    </location>
    <ligand>
        <name>substrate</name>
    </ligand>
</feature>
<dbReference type="InterPro" id="IPR015868">
    <property type="entry name" value="Glutaminase"/>
</dbReference>
<dbReference type="Gene3D" id="3.40.710.10">
    <property type="entry name" value="DD-peptidase/beta-lactamase superfamily"/>
    <property type="match status" value="1"/>
</dbReference>
<comment type="caution">
    <text evidence="5">Lacks conserved residue(s) required for the propagation of feature annotation.</text>
</comment>
<dbReference type="PANTHER" id="PTHR12544:SF48">
    <property type="entry name" value="GLUTAMINASE 1"/>
    <property type="match status" value="1"/>
</dbReference>
<feature type="binding site" evidence="5">
    <location>
        <position position="209"/>
    </location>
    <ligand>
        <name>substrate</name>
    </ligand>
</feature>
<dbReference type="HOGENOM" id="CLU_027932_1_0_5"/>
<comment type="catalytic activity">
    <reaction evidence="4 5">
        <text>L-glutamine + H2O = L-glutamate + NH4(+)</text>
        <dbReference type="Rhea" id="RHEA:15889"/>
        <dbReference type="ChEBI" id="CHEBI:15377"/>
        <dbReference type="ChEBI" id="CHEBI:28938"/>
        <dbReference type="ChEBI" id="CHEBI:29985"/>
        <dbReference type="ChEBI" id="CHEBI:58359"/>
        <dbReference type="EC" id="3.5.1.2"/>
    </reaction>
</comment>
<organism evidence="6 7">
    <name type="scientific">Methylocella silvestris (strain DSM 15510 / CIP 108128 / LMG 27833 / NCIMB 13906 / BL2)</name>
    <dbReference type="NCBI Taxonomy" id="395965"/>
    <lineage>
        <taxon>Bacteria</taxon>
        <taxon>Pseudomonadati</taxon>
        <taxon>Pseudomonadota</taxon>
        <taxon>Alphaproteobacteria</taxon>
        <taxon>Hyphomicrobiales</taxon>
        <taxon>Beijerinckiaceae</taxon>
        <taxon>Methylocella</taxon>
    </lineage>
</organism>
<dbReference type="PANTHER" id="PTHR12544">
    <property type="entry name" value="GLUTAMINASE"/>
    <property type="match status" value="1"/>
</dbReference>
<dbReference type="NCBIfam" id="NF009020">
    <property type="entry name" value="PRK12356.1"/>
    <property type="match status" value="1"/>
</dbReference>
<feature type="binding site" evidence="5">
    <location>
        <position position="261"/>
    </location>
    <ligand>
        <name>substrate</name>
    </ligand>
</feature>
<sequence length="331" mass="34235">MSRDSNDAAAAFVSTGRLPPSDRVDALVEEAHRLFKGNAEGANADIYPSLARMPSDLFGVAVAGVDGALHASGDSSHEFAIMSVSKPFVFALVCDHLGFEAARERLGVNATGLPFNSLGAVEQSPTGATNPMVNAGAIAATSLVPGASLDEKWAFIAEGLARFAGRALVVDDDIYACALASNARNRAIAQLLEARGRIYCDPLDAIDLYTRQCCLQVSALDLARMGACLADGGVNPLTKQRAASADSCKRTLAVMASAGFYQDSGDWLYEVGLPGKSGIAGGVVAVAPGKAGLGVFAPRLDDAGNSVKGRLVARFLSERLGLSLFASQPDG</sequence>
<evidence type="ECO:0000256" key="2">
    <source>
        <dbReference type="ARBA" id="ARBA00012918"/>
    </source>
</evidence>
<evidence type="ECO:0000256" key="3">
    <source>
        <dbReference type="ARBA" id="ARBA00022801"/>
    </source>
</evidence>
<dbReference type="NCBIfam" id="TIGR03814">
    <property type="entry name" value="Gln_ase"/>
    <property type="match status" value="1"/>
</dbReference>
<evidence type="ECO:0000313" key="6">
    <source>
        <dbReference type="EMBL" id="ACK50372.1"/>
    </source>
</evidence>
<feature type="binding site" evidence="5">
    <location>
        <position position="134"/>
    </location>
    <ligand>
        <name>substrate</name>
    </ligand>
</feature>
<keyword evidence="3 5" id="KW-0378">Hydrolase</keyword>
<reference evidence="6 7" key="1">
    <citation type="journal article" date="2010" name="J. Bacteriol.">
        <title>Complete genome sequence of the aerobic facultative methanotroph Methylocella silvestris BL2.</title>
        <authorList>
            <person name="Chen Y."/>
            <person name="Crombie A."/>
            <person name="Rahman M.T."/>
            <person name="Dedysh S.N."/>
            <person name="Liesack W."/>
            <person name="Stott M.B."/>
            <person name="Alam M."/>
            <person name="Theisen A.R."/>
            <person name="Murrell J.C."/>
            <person name="Dunfield P.F."/>
        </authorList>
    </citation>
    <scope>NUCLEOTIDE SEQUENCE [LARGE SCALE GENOMIC DNA]</scope>
    <source>
        <strain evidence="7">DSM 15510 / CIP 108128 / LMG 27833 / NCIMB 13906 / BL2</strain>
    </source>
</reference>
<evidence type="ECO:0000256" key="4">
    <source>
        <dbReference type="ARBA" id="ARBA00049534"/>
    </source>
</evidence>